<evidence type="ECO:0000313" key="5">
    <source>
        <dbReference type="EMBL" id="VDP67771.1"/>
    </source>
</evidence>
<protein>
    <submittedName>
        <fullName evidence="7">UBIQUITIN_CONJUGAT_2 domain-containing protein</fullName>
    </submittedName>
</protein>
<dbReference type="Gene3D" id="3.10.110.10">
    <property type="entry name" value="Ubiquitin Conjugating Enzyme"/>
    <property type="match status" value="1"/>
</dbReference>
<feature type="region of interest" description="Disordered" evidence="3">
    <location>
        <begin position="486"/>
        <end position="518"/>
    </location>
</feature>
<evidence type="ECO:0000256" key="2">
    <source>
        <dbReference type="ARBA" id="ARBA00022786"/>
    </source>
</evidence>
<dbReference type="WBParaSite" id="ECPE_0000290601-mRNA-1">
    <property type="protein sequence ID" value="ECPE_0000290601-mRNA-1"/>
    <property type="gene ID" value="ECPE_0000290601"/>
</dbReference>
<dbReference type="AlphaFoldDB" id="A0A183A7G8"/>
<evidence type="ECO:0000313" key="7">
    <source>
        <dbReference type="WBParaSite" id="ECPE_0000290601-mRNA-1"/>
    </source>
</evidence>
<feature type="region of interest" description="Disordered" evidence="3">
    <location>
        <begin position="90"/>
        <end position="112"/>
    </location>
</feature>
<gene>
    <name evidence="5" type="ORF">ECPE_LOCUS2903</name>
</gene>
<organism evidence="7">
    <name type="scientific">Echinostoma caproni</name>
    <dbReference type="NCBI Taxonomy" id="27848"/>
    <lineage>
        <taxon>Eukaryota</taxon>
        <taxon>Metazoa</taxon>
        <taxon>Spiralia</taxon>
        <taxon>Lophotrochozoa</taxon>
        <taxon>Platyhelminthes</taxon>
        <taxon>Trematoda</taxon>
        <taxon>Digenea</taxon>
        <taxon>Plagiorchiida</taxon>
        <taxon>Echinostomata</taxon>
        <taxon>Echinostomatoidea</taxon>
        <taxon>Echinostomatidae</taxon>
        <taxon>Echinostoma</taxon>
    </lineage>
</organism>
<evidence type="ECO:0000313" key="6">
    <source>
        <dbReference type="Proteomes" id="UP000272942"/>
    </source>
</evidence>
<name>A0A183A7G8_9TREM</name>
<dbReference type="EMBL" id="UZAN01039940">
    <property type="protein sequence ID" value="VDP67771.1"/>
    <property type="molecule type" value="Genomic_DNA"/>
</dbReference>
<dbReference type="InterPro" id="IPR016135">
    <property type="entry name" value="UBQ-conjugating_enzyme/RWD"/>
</dbReference>
<feature type="compositionally biased region" description="Low complexity" evidence="3">
    <location>
        <begin position="501"/>
        <end position="512"/>
    </location>
</feature>
<dbReference type="GO" id="GO:0061631">
    <property type="term" value="F:ubiquitin conjugating enzyme activity"/>
    <property type="evidence" value="ECO:0007669"/>
    <property type="project" value="TreeGrafter"/>
</dbReference>
<dbReference type="InterPro" id="IPR000608">
    <property type="entry name" value="UBC"/>
</dbReference>
<dbReference type="PROSITE" id="PS50127">
    <property type="entry name" value="UBC_2"/>
    <property type="match status" value="1"/>
</dbReference>
<dbReference type="Proteomes" id="UP000272942">
    <property type="component" value="Unassembled WGS sequence"/>
</dbReference>
<feature type="domain" description="UBC core" evidence="4">
    <location>
        <begin position="857"/>
        <end position="1018"/>
    </location>
</feature>
<dbReference type="CDD" id="cd23837">
    <property type="entry name" value="UBCc_UBE2O"/>
    <property type="match status" value="1"/>
</dbReference>
<evidence type="ECO:0000256" key="1">
    <source>
        <dbReference type="ARBA" id="ARBA00022679"/>
    </source>
</evidence>
<reference evidence="5 6" key="2">
    <citation type="submission" date="2018-11" db="EMBL/GenBank/DDBJ databases">
        <authorList>
            <consortium name="Pathogen Informatics"/>
        </authorList>
    </citation>
    <scope>NUCLEOTIDE SEQUENCE [LARGE SCALE GENOMIC DNA]</scope>
    <source>
        <strain evidence="5 6">Egypt</strain>
    </source>
</reference>
<evidence type="ECO:0000259" key="4">
    <source>
        <dbReference type="PROSITE" id="PS50127"/>
    </source>
</evidence>
<feature type="region of interest" description="Disordered" evidence="3">
    <location>
        <begin position="133"/>
        <end position="197"/>
    </location>
</feature>
<dbReference type="OrthoDB" id="47801at2759"/>
<evidence type="ECO:0000256" key="3">
    <source>
        <dbReference type="SAM" id="MobiDB-lite"/>
    </source>
</evidence>
<sequence>MIPKRKIDWKNNALDILLGALSFSLQLRTTQLSLFSSAHRQNRVVVNARCRLNYRELVRWARSRERDETSETDSSYESIDPYLPQFCSVRLGGSPHHASGENETATDHESQDGAEKWTMNNMLHKCASLITSLGSNNPKDHPSGNAAAAGDQVSDGGCANTAVNDSMNSSNPPDTGARNSSTRKSRSASKGVGESEIDAIRLRESHLPPLRPGSWAPVAIYTTYTTYDVRWQDGTFEQNIPCQDLLPVYFNIDEHDFFPGSRLIPMGPPEEAGVYELVALVDRQLGYGDVLLMHTPNDPLHADLPAGYLEDIIPETCKLVIRWIDGLTTEVTRSECLFPLDALMDDDDWSDDDSDEFESDDLSTESDSEWSTVSSEVSFASSTSNKDRDDLLTADRPADRTQLTHDVGLNVELDEAESHEAAMKQAAMNVVLAYQRTEAARRLLVDRRTFVFWILRRFVVVPDELDTVVDQLGTLLAAAAVAPTLDDQDNVGSTDPNRCASSSVLSGSEQVSPVETDSGNKLPFAGRLLQPARAWDYAEETEAIQIVEKLLSIRELMRSAYQLVHDCRIKRMYTKCDHRELFSEKHVEGVLKSIEISGGTAMQAELSTASTLDALGAAMTYTNPSDATETSAPDVSISSSPQTLAMLALVLIVPNSTQPFTTSVDNWRDRIHYSLVKSESEDGTVTAYMLVSANLFDQLTHYLTMVHRRLLEQLADFEACALAWLGECAPDLVAKAKSLSSPDESDDTNTVNIELTKDSEDAQQSQEPILTSPKDTKEANQTTVKETASGEPVSNADAVASTARPTAVTEANACARSYSVPSVDEIPAQYRGQFIMEETAPSTHRFYRSQPNNLPKPFYKAWKRDNTLLSTSLPRGIIVKAFEDRIDLYSLMIVGSAGTPYEYGLFLFDVQLPAQYPSVPPQVHYYSFGSERVNPNLYVKGHVCLSLLGTWAGKDSENWSEENSNLLQLVVSLQGLILNSEPYFNEAGFEACRGNPESHERSRMYNESVVATLVQSMVQLLQNPEPVFRKEIIQHCITNAHSYGELLEFWSSLDEDEFNRLQNLQPSSNSDSAALQTKQNILPEFPLAPVSKGFQVSVRRHRLTFLSLVEASKLNEPG</sequence>
<feature type="region of interest" description="Disordered" evidence="3">
    <location>
        <begin position="756"/>
        <end position="798"/>
    </location>
</feature>
<dbReference type="PANTHER" id="PTHR46116">
    <property type="entry name" value="(E3-INDEPENDENT) E2 UBIQUITIN-CONJUGATING ENZYME"/>
    <property type="match status" value="1"/>
</dbReference>
<accession>A0A183A7G8</accession>
<dbReference type="SMART" id="SM00212">
    <property type="entry name" value="UBCc"/>
    <property type="match status" value="1"/>
</dbReference>
<dbReference type="PANTHER" id="PTHR46116:SF15">
    <property type="entry name" value="(E3-INDEPENDENT) E2 UBIQUITIN-CONJUGATING ENZYME"/>
    <property type="match status" value="1"/>
</dbReference>
<keyword evidence="1" id="KW-0808">Transferase</keyword>
<keyword evidence="2" id="KW-0833">Ubl conjugation pathway</keyword>
<reference evidence="7" key="1">
    <citation type="submission" date="2016-06" db="UniProtKB">
        <authorList>
            <consortium name="WormBaseParasite"/>
        </authorList>
    </citation>
    <scope>IDENTIFICATION</scope>
</reference>
<dbReference type="SUPFAM" id="SSF54495">
    <property type="entry name" value="UBC-like"/>
    <property type="match status" value="1"/>
</dbReference>
<keyword evidence="6" id="KW-1185">Reference proteome</keyword>
<feature type="region of interest" description="Disordered" evidence="3">
    <location>
        <begin position="349"/>
        <end position="368"/>
    </location>
</feature>
<feature type="compositionally biased region" description="Polar residues" evidence="3">
    <location>
        <begin position="161"/>
        <end position="180"/>
    </location>
</feature>
<proteinExistence type="predicted"/>
<feature type="compositionally biased region" description="Polar residues" evidence="3">
    <location>
        <begin position="490"/>
        <end position="500"/>
    </location>
</feature>
<dbReference type="Pfam" id="PF00179">
    <property type="entry name" value="UQ_con"/>
    <property type="match status" value="1"/>
</dbReference>